<sequence>MKYIIPLLLFICALFMIPMKEFFRVGVSGGGGHGGRHGGGRHGGGRMGRGAYHSGRYIGGGRRYSNYGGSSGHWYGWPYYWYPAVYLTTCKHNSDCTSGFCDNSGFCSY</sequence>
<reference evidence="1" key="1">
    <citation type="journal article" date="2020" name="Nature">
        <title>Giant virus diversity and host interactions through global metagenomics.</title>
        <authorList>
            <person name="Schulz F."/>
            <person name="Roux S."/>
            <person name="Paez-Espino D."/>
            <person name="Jungbluth S."/>
            <person name="Walsh D.A."/>
            <person name="Denef V.J."/>
            <person name="McMahon K.D."/>
            <person name="Konstantinidis K.T."/>
            <person name="Eloe-Fadrosh E.A."/>
            <person name="Kyrpides N.C."/>
            <person name="Woyke T."/>
        </authorList>
    </citation>
    <scope>NUCLEOTIDE SEQUENCE</scope>
    <source>
        <strain evidence="1">GVMAG-M-3300023179-97</strain>
    </source>
</reference>
<evidence type="ECO:0000313" key="1">
    <source>
        <dbReference type="EMBL" id="QHT78973.1"/>
    </source>
</evidence>
<accession>A0A6C0HG19</accession>
<organism evidence="1">
    <name type="scientific">viral metagenome</name>
    <dbReference type="NCBI Taxonomy" id="1070528"/>
    <lineage>
        <taxon>unclassified sequences</taxon>
        <taxon>metagenomes</taxon>
        <taxon>organismal metagenomes</taxon>
    </lineage>
</organism>
<dbReference type="AlphaFoldDB" id="A0A6C0HG19"/>
<proteinExistence type="predicted"/>
<dbReference type="EMBL" id="MN739943">
    <property type="protein sequence ID" value="QHT78973.1"/>
    <property type="molecule type" value="Genomic_DNA"/>
</dbReference>
<protein>
    <submittedName>
        <fullName evidence="1">Uncharacterized protein</fullName>
    </submittedName>
</protein>
<name>A0A6C0HG19_9ZZZZ</name>